<sequence>MDFVEVLDALRSTYITQFEAVYERHGGQDAGIHPEIAFEISGATYKNLYVVDFVKRDTTSQDAGTAIEVSPTSFAYGGNGEFKSHDLQISVGNISWDGVSFYLDTAPVALEGIDAWFDYWIDLDATRQKQDVVVSQILHSVIIEPDQIHVDFGTAPVSALTELLNILHNSGVQNITLRSSREK</sequence>
<reference evidence="1 2" key="1">
    <citation type="submission" date="2018-10" db="EMBL/GenBank/DDBJ databases">
        <title>Parasedimentitalea marina sp. nov., a psychrophilic bacterium isolated from deep seawater of the New Britain Trench.</title>
        <authorList>
            <person name="Cao J."/>
        </authorList>
    </citation>
    <scope>NUCLEOTIDE SEQUENCE [LARGE SCALE GENOMIC DNA]</scope>
    <source>
        <strain evidence="1 2">W43</strain>
    </source>
</reference>
<dbReference type="OrthoDB" id="7605429at2"/>
<organism evidence="1 2">
    <name type="scientific">Parasedimentitalea marina</name>
    <dbReference type="NCBI Taxonomy" id="2483033"/>
    <lineage>
        <taxon>Bacteria</taxon>
        <taxon>Pseudomonadati</taxon>
        <taxon>Pseudomonadota</taxon>
        <taxon>Alphaproteobacteria</taxon>
        <taxon>Rhodobacterales</taxon>
        <taxon>Paracoccaceae</taxon>
        <taxon>Parasedimentitalea</taxon>
    </lineage>
</organism>
<dbReference type="RefSeq" id="WP_127747753.1">
    <property type="nucleotide sequence ID" value="NZ_CP033219.1"/>
</dbReference>
<gene>
    <name evidence="1" type="ORF">EBB79_04390</name>
</gene>
<keyword evidence="2" id="KW-1185">Reference proteome</keyword>
<dbReference type="EMBL" id="CP033219">
    <property type="protein sequence ID" value="AZV77201.1"/>
    <property type="molecule type" value="Genomic_DNA"/>
</dbReference>
<name>A0A3T0MZL5_9RHOB</name>
<dbReference type="Proteomes" id="UP000283063">
    <property type="component" value="Chromosome"/>
</dbReference>
<evidence type="ECO:0000313" key="2">
    <source>
        <dbReference type="Proteomes" id="UP000283063"/>
    </source>
</evidence>
<proteinExistence type="predicted"/>
<dbReference type="AlphaFoldDB" id="A0A3T0MZL5"/>
<evidence type="ECO:0000313" key="1">
    <source>
        <dbReference type="EMBL" id="AZV77201.1"/>
    </source>
</evidence>
<protein>
    <submittedName>
        <fullName evidence="1">Uncharacterized protein</fullName>
    </submittedName>
</protein>
<dbReference type="KEGG" id="sedi:EBB79_04390"/>
<accession>A0A3T0MZL5</accession>